<sequence length="233" mass="25544">MAMRKAVLALGLAVRREVLVAGKSHAPDDPELSSLMGQRTAAGVDAGTDAESSTGLRSMLGENSGKEDCGCLNWAATYYDQKAFCGRANELYFLAKHGFNNGYAATEPITGLPHKVCWDFFANFNSTACVNVDLMPFPADNQTGSQWCYVNPDCQQLNGGKFATNRAGFAQAAWMNLQANSYVPWKYCVPGGDDMLKFKTVEEIDELAREKDLSVSRMLRLAYPAVEIRWAEA</sequence>
<dbReference type="Proteomes" id="UP001189429">
    <property type="component" value="Unassembled WGS sequence"/>
</dbReference>
<accession>A0ABN9WWJ3</accession>
<evidence type="ECO:0000313" key="2">
    <source>
        <dbReference type="EMBL" id="CAK0891242.1"/>
    </source>
</evidence>
<proteinExistence type="predicted"/>
<feature type="chain" id="PRO_5047317842" evidence="1">
    <location>
        <begin position="22"/>
        <end position="233"/>
    </location>
</feature>
<organism evidence="2 3">
    <name type="scientific">Prorocentrum cordatum</name>
    <dbReference type="NCBI Taxonomy" id="2364126"/>
    <lineage>
        <taxon>Eukaryota</taxon>
        <taxon>Sar</taxon>
        <taxon>Alveolata</taxon>
        <taxon>Dinophyceae</taxon>
        <taxon>Prorocentrales</taxon>
        <taxon>Prorocentraceae</taxon>
        <taxon>Prorocentrum</taxon>
    </lineage>
</organism>
<evidence type="ECO:0000256" key="1">
    <source>
        <dbReference type="SAM" id="SignalP"/>
    </source>
</evidence>
<keyword evidence="3" id="KW-1185">Reference proteome</keyword>
<dbReference type="EMBL" id="CAUYUJ010019447">
    <property type="protein sequence ID" value="CAK0891242.1"/>
    <property type="molecule type" value="Genomic_DNA"/>
</dbReference>
<feature type="signal peptide" evidence="1">
    <location>
        <begin position="1"/>
        <end position="21"/>
    </location>
</feature>
<gene>
    <name evidence="2" type="ORF">PCOR1329_LOCUS71236</name>
</gene>
<evidence type="ECO:0000313" key="3">
    <source>
        <dbReference type="Proteomes" id="UP001189429"/>
    </source>
</evidence>
<protein>
    <submittedName>
        <fullName evidence="2">Uncharacterized protein</fullName>
    </submittedName>
</protein>
<feature type="non-terminal residue" evidence="2">
    <location>
        <position position="233"/>
    </location>
</feature>
<comment type="caution">
    <text evidence="2">The sequence shown here is derived from an EMBL/GenBank/DDBJ whole genome shotgun (WGS) entry which is preliminary data.</text>
</comment>
<keyword evidence="1" id="KW-0732">Signal</keyword>
<name>A0ABN9WWJ3_9DINO</name>
<reference evidence="2" key="1">
    <citation type="submission" date="2023-10" db="EMBL/GenBank/DDBJ databases">
        <authorList>
            <person name="Chen Y."/>
            <person name="Shah S."/>
            <person name="Dougan E. K."/>
            <person name="Thang M."/>
            <person name="Chan C."/>
        </authorList>
    </citation>
    <scope>NUCLEOTIDE SEQUENCE [LARGE SCALE GENOMIC DNA]</scope>
</reference>